<organism evidence="2">
    <name type="scientific">marine sediment metagenome</name>
    <dbReference type="NCBI Taxonomy" id="412755"/>
    <lineage>
        <taxon>unclassified sequences</taxon>
        <taxon>metagenomes</taxon>
        <taxon>ecological metagenomes</taxon>
    </lineage>
</organism>
<dbReference type="Pfam" id="PF07238">
    <property type="entry name" value="PilZ"/>
    <property type="match status" value="1"/>
</dbReference>
<accession>A0A0F9X2I1</accession>
<comment type="caution">
    <text evidence="2">The sequence shown here is derived from an EMBL/GenBank/DDBJ whole genome shotgun (WGS) entry which is preliminary data.</text>
</comment>
<feature type="domain" description="PilZ" evidence="1">
    <location>
        <begin position="22"/>
        <end position="119"/>
    </location>
</feature>
<dbReference type="AlphaFoldDB" id="A0A0F9X2I1"/>
<sequence length="130" mass="14530">MAPGTIDLATRFPIDFYLRGRERRRHPRTQIRMEMRCVFLDPDGPRILDLFEAVNISKGGVGAISDHRYYPGQRVLTSILRAGESKQRNIYATVVRCKPDREGGFQIGLAFDAATIGDAAEVRPALRVAA</sequence>
<name>A0A0F9X2I1_9ZZZZ</name>
<evidence type="ECO:0000259" key="1">
    <source>
        <dbReference type="Pfam" id="PF07238"/>
    </source>
</evidence>
<protein>
    <recommendedName>
        <fullName evidence="1">PilZ domain-containing protein</fullName>
    </recommendedName>
</protein>
<gene>
    <name evidence="2" type="ORF">LCGC14_0276570</name>
</gene>
<reference evidence="2" key="1">
    <citation type="journal article" date="2015" name="Nature">
        <title>Complex archaea that bridge the gap between prokaryotes and eukaryotes.</title>
        <authorList>
            <person name="Spang A."/>
            <person name="Saw J.H."/>
            <person name="Jorgensen S.L."/>
            <person name="Zaremba-Niedzwiedzka K."/>
            <person name="Martijn J."/>
            <person name="Lind A.E."/>
            <person name="van Eijk R."/>
            <person name="Schleper C."/>
            <person name="Guy L."/>
            <person name="Ettema T.J."/>
        </authorList>
    </citation>
    <scope>NUCLEOTIDE SEQUENCE</scope>
</reference>
<dbReference type="EMBL" id="LAZR01000156">
    <property type="protein sequence ID" value="KKN85673.1"/>
    <property type="molecule type" value="Genomic_DNA"/>
</dbReference>
<dbReference type="InterPro" id="IPR009875">
    <property type="entry name" value="PilZ_domain"/>
</dbReference>
<dbReference type="GO" id="GO:0035438">
    <property type="term" value="F:cyclic-di-GMP binding"/>
    <property type="evidence" value="ECO:0007669"/>
    <property type="project" value="InterPro"/>
</dbReference>
<proteinExistence type="predicted"/>
<evidence type="ECO:0000313" key="2">
    <source>
        <dbReference type="EMBL" id="KKN85673.1"/>
    </source>
</evidence>
<dbReference type="Gene3D" id="2.40.10.220">
    <property type="entry name" value="predicted glycosyltransferase like domains"/>
    <property type="match status" value="1"/>
</dbReference>